<dbReference type="InterPro" id="IPR018114">
    <property type="entry name" value="TRYPSIN_HIS"/>
</dbReference>
<feature type="chain" id="PRO_5045810483" evidence="1">
    <location>
        <begin position="31"/>
        <end position="366"/>
    </location>
</feature>
<accession>A0ABW0RXU9</accession>
<dbReference type="Pfam" id="PF07589">
    <property type="entry name" value="PEP-CTERM"/>
    <property type="match status" value="1"/>
</dbReference>
<proteinExistence type="predicted"/>
<dbReference type="Pfam" id="PF00089">
    <property type="entry name" value="Trypsin"/>
    <property type="match status" value="1"/>
</dbReference>
<dbReference type="Proteomes" id="UP001596086">
    <property type="component" value="Unassembled WGS sequence"/>
</dbReference>
<comment type="caution">
    <text evidence="3">The sequence shown here is derived from an EMBL/GenBank/DDBJ whole genome shotgun (WGS) entry which is preliminary data.</text>
</comment>
<name>A0ABW0RXU9_9BURK</name>
<feature type="signal peptide" evidence="1">
    <location>
        <begin position="1"/>
        <end position="30"/>
    </location>
</feature>
<dbReference type="PROSITE" id="PS50240">
    <property type="entry name" value="TRYPSIN_DOM"/>
    <property type="match status" value="1"/>
</dbReference>
<keyword evidence="3" id="KW-0378">Hydrolase</keyword>
<dbReference type="InterPro" id="IPR013424">
    <property type="entry name" value="Ice-binding_C"/>
</dbReference>
<evidence type="ECO:0000313" key="4">
    <source>
        <dbReference type="Proteomes" id="UP001596086"/>
    </source>
</evidence>
<evidence type="ECO:0000313" key="3">
    <source>
        <dbReference type="EMBL" id="MFC5548425.1"/>
    </source>
</evidence>
<feature type="domain" description="Peptidase S1" evidence="2">
    <location>
        <begin position="43"/>
        <end position="335"/>
    </location>
</feature>
<organism evidence="3 4">
    <name type="scientific">Massilia aerilata</name>
    <dbReference type="NCBI Taxonomy" id="453817"/>
    <lineage>
        <taxon>Bacteria</taxon>
        <taxon>Pseudomonadati</taxon>
        <taxon>Pseudomonadota</taxon>
        <taxon>Betaproteobacteria</taxon>
        <taxon>Burkholderiales</taxon>
        <taxon>Oxalobacteraceae</taxon>
        <taxon>Telluria group</taxon>
        <taxon>Massilia</taxon>
    </lineage>
</organism>
<evidence type="ECO:0000256" key="1">
    <source>
        <dbReference type="SAM" id="SignalP"/>
    </source>
</evidence>
<dbReference type="EMBL" id="JBHSMZ010000004">
    <property type="protein sequence ID" value="MFC5548425.1"/>
    <property type="molecule type" value="Genomic_DNA"/>
</dbReference>
<dbReference type="PROSITE" id="PS00134">
    <property type="entry name" value="TRYPSIN_HIS"/>
    <property type="match status" value="1"/>
</dbReference>
<dbReference type="InterPro" id="IPR009003">
    <property type="entry name" value="Peptidase_S1_PA"/>
</dbReference>
<protein>
    <submittedName>
        <fullName evidence="3">Trypsin-like serine protease</fullName>
        <ecNumber evidence="3">3.4.21.-</ecNumber>
    </submittedName>
</protein>
<dbReference type="InterPro" id="IPR001254">
    <property type="entry name" value="Trypsin_dom"/>
</dbReference>
<dbReference type="NCBIfam" id="TIGR02595">
    <property type="entry name" value="PEP_CTERM"/>
    <property type="match status" value="1"/>
</dbReference>
<gene>
    <name evidence="3" type="ORF">ACFPO9_07820</name>
</gene>
<keyword evidence="1" id="KW-0732">Signal</keyword>
<dbReference type="RefSeq" id="WP_379769156.1">
    <property type="nucleotide sequence ID" value="NZ_JBHSMZ010000004.1"/>
</dbReference>
<dbReference type="EC" id="3.4.21.-" evidence="3"/>
<dbReference type="InterPro" id="IPR043504">
    <property type="entry name" value="Peptidase_S1_PA_chymotrypsin"/>
</dbReference>
<dbReference type="GO" id="GO:0016787">
    <property type="term" value="F:hydrolase activity"/>
    <property type="evidence" value="ECO:0007669"/>
    <property type="project" value="UniProtKB-KW"/>
</dbReference>
<keyword evidence="4" id="KW-1185">Reference proteome</keyword>
<reference evidence="4" key="1">
    <citation type="journal article" date="2019" name="Int. J. Syst. Evol. Microbiol.">
        <title>The Global Catalogue of Microorganisms (GCM) 10K type strain sequencing project: providing services to taxonomists for standard genome sequencing and annotation.</title>
        <authorList>
            <consortium name="The Broad Institute Genomics Platform"/>
            <consortium name="The Broad Institute Genome Sequencing Center for Infectious Disease"/>
            <person name="Wu L."/>
            <person name="Ma J."/>
        </authorList>
    </citation>
    <scope>NUCLEOTIDE SEQUENCE [LARGE SCALE GENOMIC DNA]</scope>
    <source>
        <strain evidence="4">CGMCC 4.5798</strain>
    </source>
</reference>
<dbReference type="Gene3D" id="2.40.10.10">
    <property type="entry name" value="Trypsin-like serine proteases"/>
    <property type="match status" value="1"/>
</dbReference>
<dbReference type="SUPFAM" id="SSF50494">
    <property type="entry name" value="Trypsin-like serine proteases"/>
    <property type="match status" value="1"/>
</dbReference>
<sequence length="366" mass="38429">MPTRKTIYQKLFGAAAFILTAMAAGTQAQAAVIGTTGSVKPLIVSGALPDTPDNRIDPNVASSPFSGVVSINIRYNNAAGEPESYICSGALVGKRQVISAGHCVDTNGNGALIDINRPGNDVRVIFNNNGSKYELITATKVSMNPDYQGFGVCPAGVTSFCVNDDISVITLGRDAPASAKIYKVSNSPIGEGTHIIMAGYGTSGDGTRGYYIDPNFFIKRTGENYVDLFDLDDEHGFAAGNQEVYYADFDGAGKDLFCEQFGICTPQLANDKEGNIGGGDSGGPSFIMRNGELMLVANNTFGGIWNDGDVDGAFGTYFGGIVLGSYTDYLREATGGNITFVPEPGSLALLALGGGLLGGLRRRRKQ</sequence>
<evidence type="ECO:0000259" key="2">
    <source>
        <dbReference type="PROSITE" id="PS50240"/>
    </source>
</evidence>